<evidence type="ECO:0008006" key="3">
    <source>
        <dbReference type="Google" id="ProtNLM"/>
    </source>
</evidence>
<dbReference type="Proteomes" id="UP000178249">
    <property type="component" value="Unassembled WGS sequence"/>
</dbReference>
<organism evidence="1 2">
    <name type="scientific">Candidatus Kaiserbacteria bacterium RIFCSPHIGHO2_01_FULL_48_10</name>
    <dbReference type="NCBI Taxonomy" id="1798476"/>
    <lineage>
        <taxon>Bacteria</taxon>
        <taxon>Candidatus Kaiseribacteriota</taxon>
    </lineage>
</organism>
<comment type="caution">
    <text evidence="1">The sequence shown here is derived from an EMBL/GenBank/DDBJ whole genome shotgun (WGS) entry which is preliminary data.</text>
</comment>
<reference evidence="1 2" key="1">
    <citation type="journal article" date="2016" name="Nat. Commun.">
        <title>Thousands of microbial genomes shed light on interconnected biogeochemical processes in an aquifer system.</title>
        <authorList>
            <person name="Anantharaman K."/>
            <person name="Brown C.T."/>
            <person name="Hug L.A."/>
            <person name="Sharon I."/>
            <person name="Castelle C.J."/>
            <person name="Probst A.J."/>
            <person name="Thomas B.C."/>
            <person name="Singh A."/>
            <person name="Wilkins M.J."/>
            <person name="Karaoz U."/>
            <person name="Brodie E.L."/>
            <person name="Williams K.H."/>
            <person name="Hubbard S.S."/>
            <person name="Banfield J.F."/>
        </authorList>
    </citation>
    <scope>NUCLEOTIDE SEQUENCE [LARGE SCALE GENOMIC DNA]</scope>
</reference>
<name>A0A1F6C4S4_9BACT</name>
<sequence>MHTRLPTTKLSRREVHILAKLTTPVKIQDFLDSLPMNHEKKGETHMSPRRVLREKKAHCIEGALLAATALWLHGEPPLLFDLVSAPNDDDHVVALYKRNGYWGALSKTNHATIRFRDPVYKTIRELALSYFHEWFMNTNGVKTLRSYSAPLNLKRFGTEWITSEKDLWWLDKKLNALPHFKIAPQKNIQLLRKADSMELKAGRFVEWPK</sequence>
<gene>
    <name evidence="1" type="ORF">A2841_03920</name>
</gene>
<proteinExistence type="predicted"/>
<evidence type="ECO:0000313" key="2">
    <source>
        <dbReference type="Proteomes" id="UP000178249"/>
    </source>
</evidence>
<dbReference type="EMBL" id="MFKP01000019">
    <property type="protein sequence ID" value="OGG44160.1"/>
    <property type="molecule type" value="Genomic_DNA"/>
</dbReference>
<dbReference type="AlphaFoldDB" id="A0A1F6C4S4"/>
<accession>A0A1F6C4S4</accession>
<evidence type="ECO:0000313" key="1">
    <source>
        <dbReference type="EMBL" id="OGG44160.1"/>
    </source>
</evidence>
<protein>
    <recommendedName>
        <fullName evidence="3">Transglutaminase-like domain-containing protein</fullName>
    </recommendedName>
</protein>